<keyword evidence="2" id="KW-0732">Signal</keyword>
<dbReference type="Pfam" id="PF13767">
    <property type="entry name" value="DUF4168"/>
    <property type="match status" value="1"/>
</dbReference>
<evidence type="ECO:0000259" key="3">
    <source>
        <dbReference type="Pfam" id="PF13767"/>
    </source>
</evidence>
<keyword evidence="5" id="KW-1185">Reference proteome</keyword>
<organism evidence="4 5">
    <name type="scientific">Alcanivorax quisquiliarum</name>
    <dbReference type="NCBI Taxonomy" id="2933565"/>
    <lineage>
        <taxon>Bacteria</taxon>
        <taxon>Pseudomonadati</taxon>
        <taxon>Pseudomonadota</taxon>
        <taxon>Gammaproteobacteria</taxon>
        <taxon>Oceanospirillales</taxon>
        <taxon>Alcanivoracaceae</taxon>
        <taxon>Alcanivorax</taxon>
    </lineage>
</organism>
<accession>A0ABT0EAA0</accession>
<feature type="signal peptide" evidence="2">
    <location>
        <begin position="1"/>
        <end position="24"/>
    </location>
</feature>
<dbReference type="InterPro" id="IPR025433">
    <property type="entry name" value="DUF4168"/>
</dbReference>
<dbReference type="EMBL" id="JALKII010000013">
    <property type="protein sequence ID" value="MCK0538768.1"/>
    <property type="molecule type" value="Genomic_DNA"/>
</dbReference>
<reference evidence="4" key="1">
    <citation type="submission" date="2022-04" db="EMBL/GenBank/DDBJ databases">
        <title>Alcanivorax sp. CY1518 draft genome sequence.</title>
        <authorList>
            <person name="Zhao G."/>
            <person name="An M."/>
        </authorList>
    </citation>
    <scope>NUCLEOTIDE SEQUENCE</scope>
    <source>
        <strain evidence="4">CY1518</strain>
    </source>
</reference>
<name>A0ABT0EAA0_9GAMM</name>
<feature type="compositionally biased region" description="Low complexity" evidence="1">
    <location>
        <begin position="23"/>
        <end position="48"/>
    </location>
</feature>
<dbReference type="RefSeq" id="WP_246953704.1">
    <property type="nucleotide sequence ID" value="NZ_JALKII010000013.1"/>
</dbReference>
<gene>
    <name evidence="4" type="ORF">MU846_13720</name>
</gene>
<evidence type="ECO:0000256" key="2">
    <source>
        <dbReference type="SAM" id="SignalP"/>
    </source>
</evidence>
<evidence type="ECO:0000313" key="5">
    <source>
        <dbReference type="Proteomes" id="UP001165524"/>
    </source>
</evidence>
<sequence length="129" mass="14168">MMQIRLKHLAIAIAAMGMGSAAIAQNATSQSPEPQPGAAQQAPAAAEVSEADLEKFAEAHKKVEEIREKYVGEAQSADDPEKVAQVQMNMQQEMVEAVQDEDLDVGTYNRIAQMLPYDEQLRQRVESLL</sequence>
<comment type="caution">
    <text evidence="4">The sequence shown here is derived from an EMBL/GenBank/DDBJ whole genome shotgun (WGS) entry which is preliminary data.</text>
</comment>
<feature type="region of interest" description="Disordered" evidence="1">
    <location>
        <begin position="23"/>
        <end position="50"/>
    </location>
</feature>
<proteinExistence type="predicted"/>
<evidence type="ECO:0000256" key="1">
    <source>
        <dbReference type="SAM" id="MobiDB-lite"/>
    </source>
</evidence>
<feature type="domain" description="DUF4168" evidence="3">
    <location>
        <begin position="49"/>
        <end position="125"/>
    </location>
</feature>
<feature type="chain" id="PRO_5045995138" evidence="2">
    <location>
        <begin position="25"/>
        <end position="129"/>
    </location>
</feature>
<protein>
    <submittedName>
        <fullName evidence="4">DUF4168 domain-containing protein</fullName>
    </submittedName>
</protein>
<evidence type="ECO:0000313" key="4">
    <source>
        <dbReference type="EMBL" id="MCK0538768.1"/>
    </source>
</evidence>
<dbReference type="Proteomes" id="UP001165524">
    <property type="component" value="Unassembled WGS sequence"/>
</dbReference>